<evidence type="ECO:0000313" key="2">
    <source>
        <dbReference type="Proteomes" id="UP001558652"/>
    </source>
</evidence>
<reference evidence="1 2" key="1">
    <citation type="submission" date="2024-07" db="EMBL/GenBank/DDBJ databases">
        <title>Chromosome-level genome assembly of the water stick insect Ranatra chinensis (Heteroptera: Nepidae).</title>
        <authorList>
            <person name="Liu X."/>
        </authorList>
    </citation>
    <scope>NUCLEOTIDE SEQUENCE [LARGE SCALE GENOMIC DNA]</scope>
    <source>
        <strain evidence="1">Cailab_2021Rc</strain>
        <tissue evidence="1">Muscle</tissue>
    </source>
</reference>
<gene>
    <name evidence="1" type="ORF">AAG570_004022</name>
</gene>
<dbReference type="EMBL" id="JBFDAA010000015">
    <property type="protein sequence ID" value="KAL1117707.1"/>
    <property type="molecule type" value="Genomic_DNA"/>
</dbReference>
<comment type="caution">
    <text evidence="1">The sequence shown here is derived from an EMBL/GenBank/DDBJ whole genome shotgun (WGS) entry which is preliminary data.</text>
</comment>
<name>A0ABD0Y2K2_9HEMI</name>
<accession>A0ABD0Y2K2</accession>
<keyword evidence="2" id="KW-1185">Reference proteome</keyword>
<evidence type="ECO:0000313" key="1">
    <source>
        <dbReference type="EMBL" id="KAL1117707.1"/>
    </source>
</evidence>
<dbReference type="AlphaFoldDB" id="A0ABD0Y2K2"/>
<organism evidence="1 2">
    <name type="scientific">Ranatra chinensis</name>
    <dbReference type="NCBI Taxonomy" id="642074"/>
    <lineage>
        <taxon>Eukaryota</taxon>
        <taxon>Metazoa</taxon>
        <taxon>Ecdysozoa</taxon>
        <taxon>Arthropoda</taxon>
        <taxon>Hexapoda</taxon>
        <taxon>Insecta</taxon>
        <taxon>Pterygota</taxon>
        <taxon>Neoptera</taxon>
        <taxon>Paraneoptera</taxon>
        <taxon>Hemiptera</taxon>
        <taxon>Heteroptera</taxon>
        <taxon>Panheteroptera</taxon>
        <taxon>Nepomorpha</taxon>
        <taxon>Nepidae</taxon>
        <taxon>Ranatrinae</taxon>
        <taxon>Ranatra</taxon>
    </lineage>
</organism>
<proteinExistence type="predicted"/>
<protein>
    <submittedName>
        <fullName evidence="1">Uncharacterized protein</fullName>
    </submittedName>
</protein>
<sequence>MASKRRNIFYQNKKQESTEIGQGVSQTNLDVRRGTVGISKNSDRIQAFQSKVLRTILDAPWEGISVGLQDTLVEKLKCNTSFLLSSPAQINADYYCTQKGQGATADGAEHIETGTESIVKMRKRSNSVVPILTVGGRAGDRVAVGRHIPIGLLPSDRKNASSAIVLPPISFTPSVRQIPRFPLISTPVTIHSAARSQAVKLFNFSHHSKEQLLRLWFLGMSIPSSEKEIMQCSGLYGPVTSYKILGDPEKGRFAATTAIRIALRKLLGGPGKGRFMAIPRLKFDLQLHTCANKFGTAMAL</sequence>
<dbReference type="Proteomes" id="UP001558652">
    <property type="component" value="Unassembled WGS sequence"/>
</dbReference>